<name>A0A1D2YTQ9_9BACI</name>
<comment type="caution">
    <text evidence="1">The sequence shown here is derived from an EMBL/GenBank/DDBJ whole genome shotgun (WGS) entry which is preliminary data.</text>
</comment>
<accession>A0A1D2YTQ9</accession>
<evidence type="ECO:0000313" key="2">
    <source>
        <dbReference type="Proteomes" id="UP000243739"/>
    </source>
</evidence>
<dbReference type="AlphaFoldDB" id="A0A1D2YTQ9"/>
<protein>
    <recommendedName>
        <fullName evidence="3">DsrE family protein</fullName>
    </recommendedName>
</protein>
<dbReference type="OrthoDB" id="9805634at2"/>
<reference evidence="1 2" key="1">
    <citation type="submission" date="2016-09" db="EMBL/GenBank/DDBJ databases">
        <title>Draft genome sequence for the type strain of Vulcanibacillus modesticaldus BR, a strictly anaerobic, moderately thermophilic, and nitrate-reducing bacterium from deep sea-hydrothermal vents of the Mid-Atlantic Ridge.</title>
        <authorList>
            <person name="Abin C.A."/>
            <person name="Hollibaugh J.T."/>
        </authorList>
    </citation>
    <scope>NUCLEOTIDE SEQUENCE [LARGE SCALE GENOMIC DNA]</scope>
    <source>
        <strain evidence="1 2">BR</strain>
    </source>
</reference>
<dbReference type="STRING" id="337097.BHF71_02485"/>
<dbReference type="SUPFAM" id="SSF75169">
    <property type="entry name" value="DsrEFH-like"/>
    <property type="match status" value="1"/>
</dbReference>
<dbReference type="InterPro" id="IPR027396">
    <property type="entry name" value="DsrEFH-like"/>
</dbReference>
<dbReference type="EMBL" id="MIJF01000035">
    <property type="protein sequence ID" value="OEF99069.1"/>
    <property type="molecule type" value="Genomic_DNA"/>
</dbReference>
<proteinExistence type="predicted"/>
<dbReference type="Proteomes" id="UP000243739">
    <property type="component" value="Unassembled WGS sequence"/>
</dbReference>
<sequence length="110" mass="12400">MSSKVVIIISTGEKEKALTGMMYAANALKNKWLDDVKVVFFGPSEKLISQDQELQELSSKILKYQTPVACKFISDNEEISNDLEKLGYRIDYVGALISDFIKEGYIPIVF</sequence>
<dbReference type="Gene3D" id="3.40.1260.10">
    <property type="entry name" value="DsrEFH-like"/>
    <property type="match status" value="1"/>
</dbReference>
<gene>
    <name evidence="1" type="ORF">BHF71_02485</name>
</gene>
<evidence type="ECO:0000313" key="1">
    <source>
        <dbReference type="EMBL" id="OEF99069.1"/>
    </source>
</evidence>
<organism evidence="1 2">
    <name type="scientific">Vulcanibacillus modesticaldus</name>
    <dbReference type="NCBI Taxonomy" id="337097"/>
    <lineage>
        <taxon>Bacteria</taxon>
        <taxon>Bacillati</taxon>
        <taxon>Bacillota</taxon>
        <taxon>Bacilli</taxon>
        <taxon>Bacillales</taxon>
        <taxon>Bacillaceae</taxon>
        <taxon>Vulcanibacillus</taxon>
    </lineage>
</organism>
<evidence type="ECO:0008006" key="3">
    <source>
        <dbReference type="Google" id="ProtNLM"/>
    </source>
</evidence>
<keyword evidence="2" id="KW-1185">Reference proteome</keyword>
<dbReference type="RefSeq" id="WP_069657046.1">
    <property type="nucleotide sequence ID" value="NZ_MIJF01000035.1"/>
</dbReference>